<dbReference type="InterPro" id="IPR036737">
    <property type="entry name" value="OmpA-like_sf"/>
</dbReference>
<dbReference type="AlphaFoldDB" id="A0A942EBT8"/>
<evidence type="ECO:0000256" key="3">
    <source>
        <dbReference type="ARBA" id="ARBA00023136"/>
    </source>
</evidence>
<organism evidence="6 7">
    <name type="scientific">Devosia litorisediminis</name>
    <dbReference type="NCBI Taxonomy" id="2829817"/>
    <lineage>
        <taxon>Bacteria</taxon>
        <taxon>Pseudomonadati</taxon>
        <taxon>Pseudomonadota</taxon>
        <taxon>Alphaproteobacteria</taxon>
        <taxon>Hyphomicrobiales</taxon>
        <taxon>Devosiaceae</taxon>
        <taxon>Devosia</taxon>
    </lineage>
</organism>
<keyword evidence="2 4" id="KW-0812">Transmembrane</keyword>
<dbReference type="Proteomes" id="UP000678281">
    <property type="component" value="Unassembled WGS sequence"/>
</dbReference>
<dbReference type="RefSeq" id="WP_212658975.1">
    <property type="nucleotide sequence ID" value="NZ_JAGXTP010000001.1"/>
</dbReference>
<comment type="subcellular location">
    <subcellularLocation>
        <location evidence="1">Membrane</location>
    </subcellularLocation>
</comment>
<comment type="caution">
    <text evidence="6">The sequence shown here is derived from an EMBL/GenBank/DDBJ whole genome shotgun (WGS) entry which is preliminary data.</text>
</comment>
<dbReference type="EMBL" id="JAGXTP010000001">
    <property type="protein sequence ID" value="MBS3849509.1"/>
    <property type="molecule type" value="Genomic_DNA"/>
</dbReference>
<dbReference type="GO" id="GO:0016020">
    <property type="term" value="C:membrane"/>
    <property type="evidence" value="ECO:0007669"/>
    <property type="project" value="UniProtKB-SubCell"/>
</dbReference>
<reference evidence="6" key="1">
    <citation type="submission" date="2021-04" db="EMBL/GenBank/DDBJ databases">
        <title>Devosia litorisediminis sp. nov., isolated from a sand dune.</title>
        <authorList>
            <person name="Park S."/>
            <person name="Yoon J.-H."/>
        </authorList>
    </citation>
    <scope>NUCLEOTIDE SEQUENCE</scope>
    <source>
        <strain evidence="6">BSSL-BM10</strain>
    </source>
</reference>
<dbReference type="InterPro" id="IPR025713">
    <property type="entry name" value="MotB-like_N_dom"/>
</dbReference>
<dbReference type="InterPro" id="IPR050330">
    <property type="entry name" value="Bact_OuterMem_StrucFunc"/>
</dbReference>
<evidence type="ECO:0000259" key="5">
    <source>
        <dbReference type="Pfam" id="PF13677"/>
    </source>
</evidence>
<evidence type="ECO:0000256" key="2">
    <source>
        <dbReference type="ARBA" id="ARBA00022692"/>
    </source>
</evidence>
<keyword evidence="6" id="KW-0966">Cell projection</keyword>
<feature type="transmembrane region" description="Helical" evidence="4">
    <location>
        <begin position="12"/>
        <end position="35"/>
    </location>
</feature>
<evidence type="ECO:0000313" key="7">
    <source>
        <dbReference type="Proteomes" id="UP000678281"/>
    </source>
</evidence>
<accession>A0A942EBT8</accession>
<evidence type="ECO:0000256" key="1">
    <source>
        <dbReference type="ARBA" id="ARBA00004370"/>
    </source>
</evidence>
<protein>
    <submittedName>
        <fullName evidence="6">Flagellar motor protein MotB</fullName>
    </submittedName>
</protein>
<keyword evidence="7" id="KW-1185">Reference proteome</keyword>
<evidence type="ECO:0000256" key="4">
    <source>
        <dbReference type="SAM" id="Phobius"/>
    </source>
</evidence>
<feature type="domain" description="Motility protein B-like N-terminal" evidence="5">
    <location>
        <begin position="5"/>
        <end position="54"/>
    </location>
</feature>
<proteinExistence type="predicted"/>
<dbReference type="PANTHER" id="PTHR30329">
    <property type="entry name" value="STATOR ELEMENT OF FLAGELLAR MOTOR COMPLEX"/>
    <property type="match status" value="1"/>
</dbReference>
<dbReference type="PANTHER" id="PTHR30329:SF21">
    <property type="entry name" value="LIPOPROTEIN YIAD-RELATED"/>
    <property type="match status" value="1"/>
</dbReference>
<evidence type="ECO:0000313" key="6">
    <source>
        <dbReference type="EMBL" id="MBS3849509.1"/>
    </source>
</evidence>
<keyword evidence="6" id="KW-0969">Cilium</keyword>
<dbReference type="SUPFAM" id="SSF103088">
    <property type="entry name" value="OmpA-like"/>
    <property type="match status" value="1"/>
</dbReference>
<keyword evidence="6" id="KW-0282">Flagellum</keyword>
<gene>
    <name evidence="6" type="ORF">KD146_12455</name>
</gene>
<name>A0A942EBT8_9HYPH</name>
<dbReference type="Pfam" id="PF13677">
    <property type="entry name" value="MotB_plug"/>
    <property type="match status" value="1"/>
</dbReference>
<sequence length="282" mass="30415">MARKKKVAGGAPEWMVTFGDLMSILVCFFVLLISFSIQDTVKLQVVAGSMREAFGITKTRTVNGVIEKDGNPFRDHVLENASDLPKSQVEEEDNGVSIEPDDLLGLSAAAAPSPTKDDEAFALAAASIRQAWQDMPQLTPFADNLIVENTEEGMDIVISDNAGRRMFPEGSKYPIEPTRKALAVIAPILVGLGHPLRITGHTAAGVQYSNPRYGAWELSSDRANVTRATLGEFGLGSGLIDSVVGRADTEPYFPNDPYLDANERVRISVLKSAPPVPANLSF</sequence>
<keyword evidence="4" id="KW-1133">Transmembrane helix</keyword>
<dbReference type="Gene3D" id="3.30.1330.60">
    <property type="entry name" value="OmpA-like domain"/>
    <property type="match status" value="1"/>
</dbReference>
<keyword evidence="3 4" id="KW-0472">Membrane</keyword>